<feature type="compositionally biased region" description="Basic and acidic residues" evidence="1">
    <location>
        <begin position="38"/>
        <end position="65"/>
    </location>
</feature>
<dbReference type="Proteomes" id="UP001595630">
    <property type="component" value="Unassembled WGS sequence"/>
</dbReference>
<feature type="signal peptide" evidence="2">
    <location>
        <begin position="1"/>
        <end position="22"/>
    </location>
</feature>
<accession>A0ABV7T3G6</accession>
<evidence type="ECO:0000256" key="1">
    <source>
        <dbReference type="SAM" id="MobiDB-lite"/>
    </source>
</evidence>
<organism evidence="3 4">
    <name type="scientific">Stutzerimonas tarimensis</name>
    <dbReference type="NCBI Taxonomy" id="1507735"/>
    <lineage>
        <taxon>Bacteria</taxon>
        <taxon>Pseudomonadati</taxon>
        <taxon>Pseudomonadota</taxon>
        <taxon>Gammaproteobacteria</taxon>
        <taxon>Pseudomonadales</taxon>
        <taxon>Pseudomonadaceae</taxon>
        <taxon>Stutzerimonas</taxon>
    </lineage>
</organism>
<feature type="compositionally biased region" description="Gly residues" evidence="1">
    <location>
        <begin position="85"/>
        <end position="96"/>
    </location>
</feature>
<sequence>MKTMRQWVAAALALGFSAVVLAEANQPEKARTGPLDNTEPRHEAVEHDRDPHSPRREGAPELGDREGEDYPSSTLEPDRPPALPGTGGGLGVPQSN</sequence>
<comment type="caution">
    <text evidence="3">The sequence shown here is derived from an EMBL/GenBank/DDBJ whole genome shotgun (WGS) entry which is preliminary data.</text>
</comment>
<evidence type="ECO:0000256" key="2">
    <source>
        <dbReference type="SAM" id="SignalP"/>
    </source>
</evidence>
<evidence type="ECO:0008006" key="5">
    <source>
        <dbReference type="Google" id="ProtNLM"/>
    </source>
</evidence>
<dbReference type="RefSeq" id="WP_386362851.1">
    <property type="nucleotide sequence ID" value="NZ_JBHRXZ010000017.1"/>
</dbReference>
<proteinExistence type="predicted"/>
<dbReference type="EMBL" id="JBHRXZ010000017">
    <property type="protein sequence ID" value="MFC3607531.1"/>
    <property type="molecule type" value="Genomic_DNA"/>
</dbReference>
<gene>
    <name evidence="3" type="ORF">ACFOMF_07060</name>
</gene>
<keyword evidence="2" id="KW-0732">Signal</keyword>
<keyword evidence="4" id="KW-1185">Reference proteome</keyword>
<evidence type="ECO:0000313" key="4">
    <source>
        <dbReference type="Proteomes" id="UP001595630"/>
    </source>
</evidence>
<name>A0ABV7T3G6_9GAMM</name>
<reference evidence="4" key="1">
    <citation type="journal article" date="2019" name="Int. J. Syst. Evol. Microbiol.">
        <title>The Global Catalogue of Microorganisms (GCM) 10K type strain sequencing project: providing services to taxonomists for standard genome sequencing and annotation.</title>
        <authorList>
            <consortium name="The Broad Institute Genomics Platform"/>
            <consortium name="The Broad Institute Genome Sequencing Center for Infectious Disease"/>
            <person name="Wu L."/>
            <person name="Ma J."/>
        </authorList>
    </citation>
    <scope>NUCLEOTIDE SEQUENCE [LARGE SCALE GENOMIC DNA]</scope>
    <source>
        <strain evidence="4">KCTC 42447</strain>
    </source>
</reference>
<feature type="chain" id="PRO_5046280025" description="Secreted protein" evidence="2">
    <location>
        <begin position="23"/>
        <end position="96"/>
    </location>
</feature>
<evidence type="ECO:0000313" key="3">
    <source>
        <dbReference type="EMBL" id="MFC3607531.1"/>
    </source>
</evidence>
<feature type="region of interest" description="Disordered" evidence="1">
    <location>
        <begin position="25"/>
        <end position="96"/>
    </location>
</feature>
<protein>
    <recommendedName>
        <fullName evidence="5">Secreted protein</fullName>
    </recommendedName>
</protein>